<reference evidence="1" key="1">
    <citation type="submission" date="2020-04" db="EMBL/GenBank/DDBJ databases">
        <authorList>
            <person name="Alioto T."/>
            <person name="Alioto T."/>
            <person name="Gomez Garrido J."/>
        </authorList>
    </citation>
    <scope>NUCLEOTIDE SEQUENCE</scope>
    <source>
        <strain evidence="1">A484AB</strain>
    </source>
</reference>
<keyword evidence="1" id="KW-0378">Hydrolase</keyword>
<dbReference type="Pfam" id="PF06839">
    <property type="entry name" value="Zn_ribbon_GRF"/>
    <property type="match status" value="1"/>
</dbReference>
<proteinExistence type="predicted"/>
<gene>
    <name evidence="1" type="ORF">PACLA_8A058749</name>
</gene>
<dbReference type="OrthoDB" id="545910at2759"/>
<dbReference type="AlphaFoldDB" id="A0A6S7J664"/>
<dbReference type="EMBL" id="CACRXK020014808">
    <property type="protein sequence ID" value="CAB4027446.1"/>
    <property type="molecule type" value="Genomic_DNA"/>
</dbReference>
<dbReference type="InterPro" id="IPR010666">
    <property type="entry name" value="Znf_GRF"/>
</dbReference>
<organism evidence="1 2">
    <name type="scientific">Paramuricea clavata</name>
    <name type="common">Red gorgonian</name>
    <name type="synonym">Violescent sea-whip</name>
    <dbReference type="NCBI Taxonomy" id="317549"/>
    <lineage>
        <taxon>Eukaryota</taxon>
        <taxon>Metazoa</taxon>
        <taxon>Cnidaria</taxon>
        <taxon>Anthozoa</taxon>
        <taxon>Octocorallia</taxon>
        <taxon>Malacalcyonacea</taxon>
        <taxon>Plexauridae</taxon>
        <taxon>Paramuricea</taxon>
    </lineage>
</organism>
<keyword evidence="2" id="KW-1185">Reference proteome</keyword>
<protein>
    <submittedName>
        <fullName evidence="1">Endonuclease 8-like 3</fullName>
    </submittedName>
</protein>
<evidence type="ECO:0000313" key="2">
    <source>
        <dbReference type="Proteomes" id="UP001152795"/>
    </source>
</evidence>
<name>A0A6S7J664_PARCT</name>
<dbReference type="PROSITE" id="PS51999">
    <property type="entry name" value="ZF_GRF"/>
    <property type="match status" value="1"/>
</dbReference>
<sequence>MSKDEGYMYEKAITAWRCTEQPHPRCDEHHKLAKMCVVKDLMKVNYGRPFFVCGEKTKPCSFWMWGDVQPLAKPECRHGLPCVVCKVKKEGLNKDRLFFSCPNNKESSCRFFEWAPDEQLAFFSIRGSELQ</sequence>
<keyword evidence="1" id="KW-0540">Nuclease</keyword>
<comment type="caution">
    <text evidence="1">The sequence shown here is derived from an EMBL/GenBank/DDBJ whole genome shotgun (WGS) entry which is preliminary data.</text>
</comment>
<evidence type="ECO:0000313" key="1">
    <source>
        <dbReference type="EMBL" id="CAB4027446.1"/>
    </source>
</evidence>
<dbReference type="GO" id="GO:0008270">
    <property type="term" value="F:zinc ion binding"/>
    <property type="evidence" value="ECO:0007669"/>
    <property type="project" value="InterPro"/>
</dbReference>
<keyword evidence="1" id="KW-0255">Endonuclease</keyword>
<dbReference type="Proteomes" id="UP001152795">
    <property type="component" value="Unassembled WGS sequence"/>
</dbReference>
<dbReference type="GO" id="GO:0004519">
    <property type="term" value="F:endonuclease activity"/>
    <property type="evidence" value="ECO:0007669"/>
    <property type="project" value="UniProtKB-KW"/>
</dbReference>
<accession>A0A6S7J664</accession>